<reference evidence="2" key="1">
    <citation type="submission" date="2020-05" db="EMBL/GenBank/DDBJ databases">
        <title>Phylogenomic resolution of chytrid fungi.</title>
        <authorList>
            <person name="Stajich J.E."/>
            <person name="Amses K."/>
            <person name="Simmons R."/>
            <person name="Seto K."/>
            <person name="Myers J."/>
            <person name="Bonds A."/>
            <person name="Quandt C.A."/>
            <person name="Barry K."/>
            <person name="Liu P."/>
            <person name="Grigoriev I."/>
            <person name="Longcore J.E."/>
            <person name="James T.Y."/>
        </authorList>
    </citation>
    <scope>NUCLEOTIDE SEQUENCE</scope>
    <source>
        <strain evidence="2">JEL0513</strain>
    </source>
</reference>
<dbReference type="Proteomes" id="UP001211907">
    <property type="component" value="Unassembled WGS sequence"/>
</dbReference>
<comment type="caution">
    <text evidence="2">The sequence shown here is derived from an EMBL/GenBank/DDBJ whole genome shotgun (WGS) entry which is preliminary data.</text>
</comment>
<gene>
    <name evidence="2" type="ORF">HK100_005668</name>
</gene>
<keyword evidence="3" id="KW-1185">Reference proteome</keyword>
<dbReference type="EMBL" id="JADGJH010002640">
    <property type="protein sequence ID" value="KAJ3096004.1"/>
    <property type="molecule type" value="Genomic_DNA"/>
</dbReference>
<evidence type="ECO:0000313" key="2">
    <source>
        <dbReference type="EMBL" id="KAJ3096004.1"/>
    </source>
</evidence>
<dbReference type="AlphaFoldDB" id="A0AAD5SS80"/>
<name>A0AAD5SS80_9FUNG</name>
<feature type="non-terminal residue" evidence="2">
    <location>
        <position position="1"/>
    </location>
</feature>
<feature type="region of interest" description="Disordered" evidence="1">
    <location>
        <begin position="33"/>
        <end position="70"/>
    </location>
</feature>
<organism evidence="2 3">
    <name type="scientific">Physocladia obscura</name>
    <dbReference type="NCBI Taxonomy" id="109957"/>
    <lineage>
        <taxon>Eukaryota</taxon>
        <taxon>Fungi</taxon>
        <taxon>Fungi incertae sedis</taxon>
        <taxon>Chytridiomycota</taxon>
        <taxon>Chytridiomycota incertae sedis</taxon>
        <taxon>Chytridiomycetes</taxon>
        <taxon>Chytridiales</taxon>
        <taxon>Chytriomycetaceae</taxon>
        <taxon>Physocladia</taxon>
    </lineage>
</organism>
<sequence length="157" mass="16671">MKATHGFTFPNRQLQRVFEAAFIYAPYKVRTIKKPNTKKKTPSHHGLSKTTVKPHSRHQPKTKNQAKRRPVMSVRDQEIALIVASPVVVLEVVDAAAAAAAVVGEAAAAAALIDDVTDVALVPAAALTEDDEVDAAELEFVPALTATPVALACADAL</sequence>
<accession>A0AAD5SS80</accession>
<protein>
    <submittedName>
        <fullName evidence="2">Uncharacterized protein</fullName>
    </submittedName>
</protein>
<evidence type="ECO:0000256" key="1">
    <source>
        <dbReference type="SAM" id="MobiDB-lite"/>
    </source>
</evidence>
<proteinExistence type="predicted"/>
<evidence type="ECO:0000313" key="3">
    <source>
        <dbReference type="Proteomes" id="UP001211907"/>
    </source>
</evidence>